<gene>
    <name evidence="7" type="ORF">GYA27_01630</name>
</gene>
<evidence type="ECO:0000256" key="3">
    <source>
        <dbReference type="ARBA" id="ARBA00022989"/>
    </source>
</evidence>
<dbReference type="PANTHER" id="PTHR37422:SF13">
    <property type="entry name" value="LIPOPOLYSACCHARIDE BIOSYNTHESIS PROTEIN PA4999-RELATED"/>
    <property type="match status" value="1"/>
</dbReference>
<keyword evidence="2 5" id="KW-0812">Transmembrane</keyword>
<dbReference type="InterPro" id="IPR051533">
    <property type="entry name" value="WaaL-like"/>
</dbReference>
<evidence type="ECO:0000259" key="6">
    <source>
        <dbReference type="Pfam" id="PF04932"/>
    </source>
</evidence>
<feature type="transmembrane region" description="Helical" evidence="5">
    <location>
        <begin position="97"/>
        <end position="118"/>
    </location>
</feature>
<feature type="transmembrane region" description="Helical" evidence="5">
    <location>
        <begin position="327"/>
        <end position="348"/>
    </location>
</feature>
<dbReference type="Pfam" id="PF04932">
    <property type="entry name" value="Wzy_C"/>
    <property type="match status" value="1"/>
</dbReference>
<protein>
    <submittedName>
        <fullName evidence="7">O-antigen ligase family protein</fullName>
    </submittedName>
</protein>
<keyword evidence="7" id="KW-0436">Ligase</keyword>
<keyword evidence="3 5" id="KW-1133">Transmembrane helix</keyword>
<evidence type="ECO:0000256" key="5">
    <source>
        <dbReference type="SAM" id="Phobius"/>
    </source>
</evidence>
<evidence type="ECO:0000256" key="1">
    <source>
        <dbReference type="ARBA" id="ARBA00004141"/>
    </source>
</evidence>
<feature type="transmembrane region" description="Helical" evidence="5">
    <location>
        <begin position="377"/>
        <end position="395"/>
    </location>
</feature>
<sequence>MPVKHGVKNMLKFLYYLALFSLCLGQLLSIGKSDGVNLYFFDIAVALFSVVGLTLYLLRKKLFITKYFYALFPFVIVAFTSLTFNRINLTPEEFLVALSYLLRFICYAGSGLVIYNMLQDKTITTSGLKNSLYIAAIIVGIGGIVQLILLPDFTVLNPELGWDPHKNRLASTFFDPNFAGAFFNIIIAILIYDLRDTKRPLIYYSLFFFLVICVFFTFSRSAWGMLAIIIFLYGFYKNRLMLLMALLIVFLAYFAIPRVQTRLSGVTDPADSARFRLESWGNALTLVRKNWFLGVGYNAYKYAQRDAGMLNGDTFFDHSSAGSDSSFLFVFVTTGIFGITFFLLWWFLPLLDQLKLGSSGDLALISVLMGMLLESQFINSIFYPQILFLLMILFAKSSLFRS</sequence>
<evidence type="ECO:0000313" key="7">
    <source>
        <dbReference type="EMBL" id="NMB69885.1"/>
    </source>
</evidence>
<comment type="caution">
    <text evidence="7">The sequence shown here is derived from an EMBL/GenBank/DDBJ whole genome shotgun (WGS) entry which is preliminary data.</text>
</comment>
<name>A0A7X9DK09_UNCKA</name>
<keyword evidence="4 5" id="KW-0472">Membrane</keyword>
<dbReference type="AlphaFoldDB" id="A0A7X9DK09"/>
<dbReference type="GO" id="GO:0016874">
    <property type="term" value="F:ligase activity"/>
    <property type="evidence" value="ECO:0007669"/>
    <property type="project" value="UniProtKB-KW"/>
</dbReference>
<feature type="transmembrane region" description="Helical" evidence="5">
    <location>
        <begin position="239"/>
        <end position="256"/>
    </location>
</feature>
<comment type="subcellular location">
    <subcellularLocation>
        <location evidence="1">Membrane</location>
        <topology evidence="1">Multi-pass membrane protein</topology>
    </subcellularLocation>
</comment>
<feature type="transmembrane region" description="Helical" evidence="5">
    <location>
        <begin position="39"/>
        <end position="58"/>
    </location>
</feature>
<reference evidence="7 8" key="1">
    <citation type="journal article" date="2020" name="Biotechnol. Biofuels">
        <title>New insights from the biogas microbiome by comprehensive genome-resolved metagenomics of nearly 1600 species originating from multiple anaerobic digesters.</title>
        <authorList>
            <person name="Campanaro S."/>
            <person name="Treu L."/>
            <person name="Rodriguez-R L.M."/>
            <person name="Kovalovszki A."/>
            <person name="Ziels R.M."/>
            <person name="Maus I."/>
            <person name="Zhu X."/>
            <person name="Kougias P.G."/>
            <person name="Basile A."/>
            <person name="Luo G."/>
            <person name="Schluter A."/>
            <person name="Konstantinidis K.T."/>
            <person name="Angelidaki I."/>
        </authorList>
    </citation>
    <scope>NUCLEOTIDE SEQUENCE [LARGE SCALE GENOMIC DNA]</scope>
    <source>
        <strain evidence="7">AS27yjCOA_165</strain>
    </source>
</reference>
<dbReference type="InterPro" id="IPR007016">
    <property type="entry name" value="O-antigen_ligase-rel_domated"/>
</dbReference>
<accession>A0A7X9DK09</accession>
<feature type="domain" description="O-antigen ligase-related" evidence="6">
    <location>
        <begin position="206"/>
        <end position="343"/>
    </location>
</feature>
<feature type="transmembrane region" description="Helical" evidence="5">
    <location>
        <begin position="67"/>
        <end position="85"/>
    </location>
</feature>
<feature type="transmembrane region" description="Helical" evidence="5">
    <location>
        <begin position="204"/>
        <end position="233"/>
    </location>
</feature>
<organism evidence="7 8">
    <name type="scientific">candidate division WWE3 bacterium</name>
    <dbReference type="NCBI Taxonomy" id="2053526"/>
    <lineage>
        <taxon>Bacteria</taxon>
        <taxon>Katanobacteria</taxon>
    </lineage>
</organism>
<feature type="transmembrane region" description="Helical" evidence="5">
    <location>
        <begin position="130"/>
        <end position="149"/>
    </location>
</feature>
<dbReference type="EMBL" id="JAAZNL010000016">
    <property type="protein sequence ID" value="NMB69885.1"/>
    <property type="molecule type" value="Genomic_DNA"/>
</dbReference>
<dbReference type="PANTHER" id="PTHR37422">
    <property type="entry name" value="TEICHURONIC ACID BIOSYNTHESIS PROTEIN TUAE"/>
    <property type="match status" value="1"/>
</dbReference>
<dbReference type="GO" id="GO:0016020">
    <property type="term" value="C:membrane"/>
    <property type="evidence" value="ECO:0007669"/>
    <property type="project" value="UniProtKB-SubCell"/>
</dbReference>
<evidence type="ECO:0000313" key="8">
    <source>
        <dbReference type="Proteomes" id="UP000526033"/>
    </source>
</evidence>
<feature type="transmembrane region" description="Helical" evidence="5">
    <location>
        <begin position="169"/>
        <end position="192"/>
    </location>
</feature>
<evidence type="ECO:0000256" key="2">
    <source>
        <dbReference type="ARBA" id="ARBA00022692"/>
    </source>
</evidence>
<dbReference type="Proteomes" id="UP000526033">
    <property type="component" value="Unassembled WGS sequence"/>
</dbReference>
<evidence type="ECO:0000256" key="4">
    <source>
        <dbReference type="ARBA" id="ARBA00023136"/>
    </source>
</evidence>
<proteinExistence type="predicted"/>